<dbReference type="Proteomes" id="UP000515317">
    <property type="component" value="Chromosome"/>
</dbReference>
<evidence type="ECO:0000259" key="2">
    <source>
        <dbReference type="Pfam" id="PF02698"/>
    </source>
</evidence>
<accession>A0A6S6QQJ3</accession>
<dbReference type="Pfam" id="PF02698">
    <property type="entry name" value="DUF218"/>
    <property type="match status" value="1"/>
</dbReference>
<proteinExistence type="predicted"/>
<keyword evidence="1" id="KW-0812">Transmembrane</keyword>
<dbReference type="GO" id="GO:0043164">
    <property type="term" value="P:Gram-negative-bacterium-type cell wall biogenesis"/>
    <property type="evidence" value="ECO:0007669"/>
    <property type="project" value="TreeGrafter"/>
</dbReference>
<evidence type="ECO:0000313" key="3">
    <source>
        <dbReference type="EMBL" id="BCJ89552.1"/>
    </source>
</evidence>
<organism evidence="3 4">
    <name type="scientific">Terrihabitans soli</name>
    <dbReference type="NCBI Taxonomy" id="708113"/>
    <lineage>
        <taxon>Bacteria</taxon>
        <taxon>Pseudomonadati</taxon>
        <taxon>Pseudomonadota</taxon>
        <taxon>Alphaproteobacteria</taxon>
        <taxon>Hyphomicrobiales</taxon>
        <taxon>Terrihabitans</taxon>
    </lineage>
</organism>
<reference evidence="3 4" key="1">
    <citation type="submission" date="2020-08" db="EMBL/GenBank/DDBJ databases">
        <title>Genome sequence of Rhizobiales bacterium strain IZ6.</title>
        <authorList>
            <person name="Nakai R."/>
            <person name="Naganuma T."/>
        </authorList>
    </citation>
    <scope>NUCLEOTIDE SEQUENCE [LARGE SCALE GENOMIC DNA]</scope>
    <source>
        <strain evidence="3 4">IZ6</strain>
    </source>
</reference>
<dbReference type="GO" id="GO:0000270">
    <property type="term" value="P:peptidoglycan metabolic process"/>
    <property type="evidence" value="ECO:0007669"/>
    <property type="project" value="TreeGrafter"/>
</dbReference>
<dbReference type="InterPro" id="IPR003848">
    <property type="entry name" value="DUF218"/>
</dbReference>
<name>A0A6S6QQJ3_9HYPH</name>
<gene>
    <name evidence="3" type="ORF">IZ6_02870</name>
</gene>
<keyword evidence="1" id="KW-0472">Membrane</keyword>
<dbReference type="KEGG" id="tso:IZ6_02870"/>
<dbReference type="Gene3D" id="3.40.50.620">
    <property type="entry name" value="HUPs"/>
    <property type="match status" value="1"/>
</dbReference>
<dbReference type="PANTHER" id="PTHR30336">
    <property type="entry name" value="INNER MEMBRANE PROTEIN, PROBABLE PERMEASE"/>
    <property type="match status" value="1"/>
</dbReference>
<protein>
    <recommendedName>
        <fullName evidence="2">DUF218 domain-containing protein</fullName>
    </recommendedName>
</protein>
<sequence>MTEDPQTPRRRPSGEPSFIARMARTFATVAVIAAGLLVAGFFVFVSTIPRVEPDTKISGDGIVVLTGGADRLADAFALLADGRAKRLLISGVNPDTSEAQLARLHPQHKRLFDCCVDLGFRALNTAGNALETRQWVRRHGFQAVIVVTSGWHMRRSLLELERAIPEVILVPYPVITEGAEEENWWLKPGKLRLLVGEYVKYLAALVEVRIAPRISDEDPAPKEHASKK</sequence>
<dbReference type="InterPro" id="IPR014729">
    <property type="entry name" value="Rossmann-like_a/b/a_fold"/>
</dbReference>
<dbReference type="GO" id="GO:0005886">
    <property type="term" value="C:plasma membrane"/>
    <property type="evidence" value="ECO:0007669"/>
    <property type="project" value="TreeGrafter"/>
</dbReference>
<keyword evidence="1" id="KW-1133">Transmembrane helix</keyword>
<feature type="transmembrane region" description="Helical" evidence="1">
    <location>
        <begin position="26"/>
        <end position="48"/>
    </location>
</feature>
<evidence type="ECO:0000313" key="4">
    <source>
        <dbReference type="Proteomes" id="UP000515317"/>
    </source>
</evidence>
<keyword evidence="4" id="KW-1185">Reference proteome</keyword>
<dbReference type="EMBL" id="AP023361">
    <property type="protein sequence ID" value="BCJ89552.1"/>
    <property type="molecule type" value="Genomic_DNA"/>
</dbReference>
<evidence type="ECO:0000256" key="1">
    <source>
        <dbReference type="SAM" id="Phobius"/>
    </source>
</evidence>
<dbReference type="CDD" id="cd06259">
    <property type="entry name" value="YdcF-like"/>
    <property type="match status" value="1"/>
</dbReference>
<dbReference type="AlphaFoldDB" id="A0A6S6QQJ3"/>
<dbReference type="PANTHER" id="PTHR30336:SF4">
    <property type="entry name" value="ENVELOPE BIOGENESIS FACTOR ELYC"/>
    <property type="match status" value="1"/>
</dbReference>
<feature type="domain" description="DUF218" evidence="2">
    <location>
        <begin position="60"/>
        <end position="184"/>
    </location>
</feature>
<dbReference type="InterPro" id="IPR051599">
    <property type="entry name" value="Cell_Envelope_Assoc"/>
</dbReference>